<reference evidence="3" key="2">
    <citation type="submission" date="2006-05" db="EMBL/GenBank/DDBJ databases">
        <title>Sequencing of the draft genome and assembly of Desulfuromonas acetoxidans DSM 684.</title>
        <authorList>
            <consortium name="US DOE Joint Genome Institute (JGI-PGF)"/>
            <person name="Copeland A."/>
            <person name="Lucas S."/>
            <person name="Lapidus A."/>
            <person name="Barry K."/>
            <person name="Detter J.C."/>
            <person name="Glavina del Rio T."/>
            <person name="Hammon N."/>
            <person name="Israni S."/>
            <person name="Dalin E."/>
            <person name="Tice H."/>
            <person name="Bruce D."/>
            <person name="Pitluck S."/>
            <person name="Richardson P."/>
        </authorList>
    </citation>
    <scope>NUCLEOTIDE SEQUENCE [LARGE SCALE GENOMIC DNA]</scope>
    <source>
        <strain evidence="3">DSM 684</strain>
    </source>
</reference>
<evidence type="ECO:0000313" key="4">
    <source>
        <dbReference type="Proteomes" id="UP000005695"/>
    </source>
</evidence>
<dbReference type="PANTHER" id="PTHR38834">
    <property type="entry name" value="PERIPLASMIC SUBSTRATE BINDING PROTEIN FAMILY 3"/>
    <property type="match status" value="1"/>
</dbReference>
<dbReference type="SUPFAM" id="SSF53850">
    <property type="entry name" value="Periplasmic binding protein-like II"/>
    <property type="match status" value="2"/>
</dbReference>
<comment type="caution">
    <text evidence="3">The sequence shown here is derived from an EMBL/GenBank/DDBJ whole genome shotgun (WGS) entry which is preliminary data.</text>
</comment>
<name>Q1K360_DESA6</name>
<protein>
    <submittedName>
        <fullName evidence="3">ABC-type amino acid transport/signal transduction systems periplasmic component/domain-like</fullName>
    </submittedName>
</protein>
<accession>Q1K360</accession>
<dbReference type="EMBL" id="AAEW02000002">
    <property type="protein sequence ID" value="EAT17114.1"/>
    <property type="molecule type" value="Genomic_DNA"/>
</dbReference>
<feature type="signal peptide" evidence="1">
    <location>
        <begin position="1"/>
        <end position="23"/>
    </location>
</feature>
<proteinExistence type="predicted"/>
<evidence type="ECO:0000313" key="3">
    <source>
        <dbReference type="EMBL" id="EAT17114.1"/>
    </source>
</evidence>
<dbReference type="InterPro" id="IPR001638">
    <property type="entry name" value="Solute-binding_3/MltF_N"/>
</dbReference>
<dbReference type="Pfam" id="PF00497">
    <property type="entry name" value="SBP_bac_3"/>
    <property type="match status" value="2"/>
</dbReference>
<evidence type="ECO:0000259" key="2">
    <source>
        <dbReference type="Pfam" id="PF00497"/>
    </source>
</evidence>
<reference evidence="3" key="1">
    <citation type="submission" date="2006-05" db="EMBL/GenBank/DDBJ databases">
        <title>Annotation of the draft genome assembly of Desulfuromonas acetoxidans DSM 684.</title>
        <authorList>
            <consortium name="US DOE Joint Genome Institute (JGI-ORNL)"/>
            <person name="Larimer F."/>
            <person name="Land M."/>
            <person name="Hauser L."/>
        </authorList>
    </citation>
    <scope>NUCLEOTIDE SEQUENCE [LARGE SCALE GENOMIC DNA]</scope>
    <source>
        <strain evidence="3">DSM 684</strain>
    </source>
</reference>
<organism evidence="3 4">
    <name type="scientific">Desulfuromonas acetoxidans (strain DSM 684 / 11070)</name>
    <dbReference type="NCBI Taxonomy" id="281689"/>
    <lineage>
        <taxon>Bacteria</taxon>
        <taxon>Pseudomonadati</taxon>
        <taxon>Thermodesulfobacteriota</taxon>
        <taxon>Desulfuromonadia</taxon>
        <taxon>Desulfuromonadales</taxon>
        <taxon>Desulfuromonadaceae</taxon>
        <taxon>Desulfuromonas</taxon>
    </lineage>
</organism>
<gene>
    <name evidence="3" type="ORF">Dace_2980</name>
</gene>
<feature type="chain" id="PRO_5004192442" evidence="1">
    <location>
        <begin position="24"/>
        <end position="494"/>
    </location>
</feature>
<evidence type="ECO:0000256" key="1">
    <source>
        <dbReference type="SAM" id="SignalP"/>
    </source>
</evidence>
<dbReference type="OrthoDB" id="8594082at2"/>
<keyword evidence="4" id="KW-1185">Reference proteome</keyword>
<dbReference type="AlphaFoldDB" id="Q1K360"/>
<feature type="domain" description="Solute-binding protein family 3/N-terminal" evidence="2">
    <location>
        <begin position="42"/>
        <end position="255"/>
    </location>
</feature>
<dbReference type="RefSeq" id="WP_005998041.1">
    <property type="nucleotide sequence ID" value="NZ_AAEW02000002.1"/>
</dbReference>
<dbReference type="Proteomes" id="UP000005695">
    <property type="component" value="Unassembled WGS sequence"/>
</dbReference>
<dbReference type="Gene3D" id="3.40.190.10">
    <property type="entry name" value="Periplasmic binding protein-like II"/>
    <property type="match status" value="4"/>
</dbReference>
<sequence length="494" mass="54159">MKTSVRMKFFVSLLLLLSAFLWGCSDSSHHTSTPITISVVEMSPNSFTQNGEIVGIDVDTATAAMDEAGVDYVVEMEQSSTVAYDNTLNGSNRALLGIGYSAERQDLFKWVGPTSSSGYYVFAKKDSGLGSTLGLDGTKALDSIAVVTGWLETTSLEDLGFDNLVYYATYDEAVGALLDGDVQALASDGKQLAYKVQGQFSFSDDFDVCFGYKSAFYYIAFSKDVSDEVVAAVQASLDDLIKTNETLAILQRYFPDANETMLPDVLQLFTEVAPPFNYYSGSIVDPDIQGSSVEIVDAIQSRNDYAANVKITGWIDAYATVQYLPNSALFTTARTAEREGLFQWVGPIATLRGSFYTLRDSGITITTLEEAKALGSVATPSNWYTHDYLLANGFDNIVATSFSPLDAFNQLLSGEVDALFMYDEGINWLCDTTSTPTEDIVKQFEETYDEGYVAFSLTTPTSTVEQWQQNLDAMKQDGTFEGIWQSWFDGSELP</sequence>
<feature type="domain" description="Solute-binding protein family 3/N-terminal" evidence="2">
    <location>
        <begin position="273"/>
        <end position="489"/>
    </location>
</feature>
<dbReference type="PANTHER" id="PTHR38834:SF3">
    <property type="entry name" value="SOLUTE-BINDING PROTEIN FAMILY 3_N-TERMINAL DOMAIN-CONTAINING PROTEIN"/>
    <property type="match status" value="1"/>
</dbReference>
<keyword evidence="1" id="KW-0732">Signal</keyword>